<reference evidence="2" key="1">
    <citation type="submission" date="2022-01" db="EMBL/GenBank/DDBJ databases">
        <title>Antribacter sp. nov., isolated from Guizhou of China.</title>
        <authorList>
            <person name="Chengliang C."/>
            <person name="Ya Z."/>
        </authorList>
    </citation>
    <scope>NUCLEOTIDE SEQUENCE</scope>
    <source>
        <strain evidence="2">KLBMP 9083</strain>
    </source>
</reference>
<dbReference type="RefSeq" id="WP_236087448.1">
    <property type="nucleotide sequence ID" value="NZ_JAKGSG010000007.1"/>
</dbReference>
<evidence type="ECO:0000313" key="2">
    <source>
        <dbReference type="EMBL" id="MCF4119733.1"/>
    </source>
</evidence>
<proteinExistence type="predicted"/>
<dbReference type="EMBL" id="JAKGSG010000007">
    <property type="protein sequence ID" value="MCF4119733.1"/>
    <property type="molecule type" value="Genomic_DNA"/>
</dbReference>
<name>A0AA41QA82_9MICO</name>
<evidence type="ECO:0000256" key="1">
    <source>
        <dbReference type="SAM" id="MobiDB-lite"/>
    </source>
</evidence>
<protein>
    <submittedName>
        <fullName evidence="2">Uncharacterized protein</fullName>
    </submittedName>
</protein>
<sequence length="196" mass="20480">MGWLEDFFGRLSGTEQPVRTTPVTGVPLPPTTDDLLAAVDAVEARVAAAVPTVIAARVHRVAAVVHEMAPRLDRLGAGSQQAHTVVATATSYLPEAVNNYARLPREFANTRPVNGAKPALYVLCDQLDLLTHVLGQISDAVSRQDAVALVAHGVFLQEKFGQSGLALPELPTPPQPGAEPGPGPGTGALEPPEPTP</sequence>
<dbReference type="Proteomes" id="UP001165405">
    <property type="component" value="Unassembled WGS sequence"/>
</dbReference>
<accession>A0AA41QA82</accession>
<keyword evidence="3" id="KW-1185">Reference proteome</keyword>
<comment type="caution">
    <text evidence="2">The sequence shown here is derived from an EMBL/GenBank/DDBJ whole genome shotgun (WGS) entry which is preliminary data.</text>
</comment>
<feature type="region of interest" description="Disordered" evidence="1">
    <location>
        <begin position="165"/>
        <end position="196"/>
    </location>
</feature>
<evidence type="ECO:0000313" key="3">
    <source>
        <dbReference type="Proteomes" id="UP001165405"/>
    </source>
</evidence>
<feature type="compositionally biased region" description="Pro residues" evidence="1">
    <location>
        <begin position="170"/>
        <end position="183"/>
    </location>
</feature>
<dbReference type="AlphaFoldDB" id="A0AA41QA82"/>
<organism evidence="2 3">
    <name type="scientific">Antribacter soli</name>
    <dbReference type="NCBI Taxonomy" id="2910976"/>
    <lineage>
        <taxon>Bacteria</taxon>
        <taxon>Bacillati</taxon>
        <taxon>Actinomycetota</taxon>
        <taxon>Actinomycetes</taxon>
        <taxon>Micrococcales</taxon>
        <taxon>Promicromonosporaceae</taxon>
        <taxon>Antribacter</taxon>
    </lineage>
</organism>
<gene>
    <name evidence="2" type="ORF">L1785_01940</name>
</gene>